<protein>
    <submittedName>
        <fullName evidence="2">Uncharacterized protein</fullName>
    </submittedName>
</protein>
<reference evidence="2 3" key="1">
    <citation type="submission" date="2020-07" db="EMBL/GenBank/DDBJ databases">
        <title>Comparative genomics of pyrophilous fungi reveals a link between fire events and developmental genes.</title>
        <authorList>
            <consortium name="DOE Joint Genome Institute"/>
            <person name="Steindorff A.S."/>
            <person name="Carver A."/>
            <person name="Calhoun S."/>
            <person name="Stillman K."/>
            <person name="Liu H."/>
            <person name="Lipzen A."/>
            <person name="Pangilinan J."/>
            <person name="Labutti K."/>
            <person name="Bruns T.D."/>
            <person name="Grigoriev I.V."/>
        </authorList>
    </citation>
    <scope>NUCLEOTIDE SEQUENCE [LARGE SCALE GENOMIC DNA]</scope>
    <source>
        <strain evidence="2 3">CBS 144469</strain>
    </source>
</reference>
<keyword evidence="1" id="KW-1133">Transmembrane helix</keyword>
<feature type="transmembrane region" description="Helical" evidence="1">
    <location>
        <begin position="35"/>
        <end position="55"/>
    </location>
</feature>
<gene>
    <name evidence="2" type="ORF">DFP72DRAFT_898202</name>
</gene>
<dbReference type="EMBL" id="JACGCI010000032">
    <property type="protein sequence ID" value="KAF6754997.1"/>
    <property type="molecule type" value="Genomic_DNA"/>
</dbReference>
<sequence length="86" mass="9661">MTMVFAAAMASASPFTANSVAFFFPFAISRWSWKHAWMAMITAMMLIHGGVMLVAPKSTRMTMLRTTRQWRRRVSTVLVPGTEMTG</sequence>
<evidence type="ECO:0000313" key="3">
    <source>
        <dbReference type="Proteomes" id="UP000521943"/>
    </source>
</evidence>
<evidence type="ECO:0000313" key="2">
    <source>
        <dbReference type="EMBL" id="KAF6754997.1"/>
    </source>
</evidence>
<accession>A0A8H6M8E7</accession>
<keyword evidence="1" id="KW-0812">Transmembrane</keyword>
<dbReference type="AlphaFoldDB" id="A0A8H6M8E7"/>
<organism evidence="2 3">
    <name type="scientific">Ephemerocybe angulata</name>
    <dbReference type="NCBI Taxonomy" id="980116"/>
    <lineage>
        <taxon>Eukaryota</taxon>
        <taxon>Fungi</taxon>
        <taxon>Dikarya</taxon>
        <taxon>Basidiomycota</taxon>
        <taxon>Agaricomycotina</taxon>
        <taxon>Agaricomycetes</taxon>
        <taxon>Agaricomycetidae</taxon>
        <taxon>Agaricales</taxon>
        <taxon>Agaricineae</taxon>
        <taxon>Psathyrellaceae</taxon>
        <taxon>Ephemerocybe</taxon>
    </lineage>
</organism>
<keyword evidence="3" id="KW-1185">Reference proteome</keyword>
<dbReference type="Proteomes" id="UP000521943">
    <property type="component" value="Unassembled WGS sequence"/>
</dbReference>
<evidence type="ECO:0000256" key="1">
    <source>
        <dbReference type="SAM" id="Phobius"/>
    </source>
</evidence>
<keyword evidence="1" id="KW-0472">Membrane</keyword>
<proteinExistence type="predicted"/>
<name>A0A8H6M8E7_9AGAR</name>
<comment type="caution">
    <text evidence="2">The sequence shown here is derived from an EMBL/GenBank/DDBJ whole genome shotgun (WGS) entry which is preliminary data.</text>
</comment>